<dbReference type="Proteomes" id="UP001732700">
    <property type="component" value="Chromosome 1A"/>
</dbReference>
<keyword evidence="2" id="KW-1185">Reference proteome</keyword>
<accession>A0ACD5TJ97</accession>
<reference evidence="1" key="2">
    <citation type="submission" date="2025-09" db="UniProtKB">
        <authorList>
            <consortium name="EnsemblPlants"/>
        </authorList>
    </citation>
    <scope>IDENTIFICATION</scope>
</reference>
<dbReference type="EnsemblPlants" id="AVESA.00010b.r2.1AG0064750.1">
    <property type="protein sequence ID" value="AVESA.00010b.r2.1AG0064750.1.CDS.1"/>
    <property type="gene ID" value="AVESA.00010b.r2.1AG0064750"/>
</dbReference>
<proteinExistence type="predicted"/>
<protein>
    <submittedName>
        <fullName evidence="1">Uncharacterized protein</fullName>
    </submittedName>
</protein>
<sequence length="202" mass="22295">MQATARSLTSWSAKSGGNVKHKMALSRVLLLHLDKAPLSAGEDWLRKKIKVTYLGLASLERTIARQRACMPTPPSSTDSAHIAGRRTRFTSLGSTAELSLTTATWLTQLFTITMSCLARMLPASTRSTSNTLWSRRLTWRNWRPPLAWTRSGTLSRGCRHAKLRGRTASLQNFCARVGARSDRISWQSFSNRSNSAAGASTS</sequence>
<organism evidence="1 2">
    <name type="scientific">Avena sativa</name>
    <name type="common">Oat</name>
    <dbReference type="NCBI Taxonomy" id="4498"/>
    <lineage>
        <taxon>Eukaryota</taxon>
        <taxon>Viridiplantae</taxon>
        <taxon>Streptophyta</taxon>
        <taxon>Embryophyta</taxon>
        <taxon>Tracheophyta</taxon>
        <taxon>Spermatophyta</taxon>
        <taxon>Magnoliopsida</taxon>
        <taxon>Liliopsida</taxon>
        <taxon>Poales</taxon>
        <taxon>Poaceae</taxon>
        <taxon>BOP clade</taxon>
        <taxon>Pooideae</taxon>
        <taxon>Poodae</taxon>
        <taxon>Poeae</taxon>
        <taxon>Poeae Chloroplast Group 1 (Aveneae type)</taxon>
        <taxon>Aveninae</taxon>
        <taxon>Avena</taxon>
    </lineage>
</organism>
<name>A0ACD5TJ97_AVESA</name>
<evidence type="ECO:0000313" key="2">
    <source>
        <dbReference type="Proteomes" id="UP001732700"/>
    </source>
</evidence>
<reference evidence="1" key="1">
    <citation type="submission" date="2021-05" db="EMBL/GenBank/DDBJ databases">
        <authorList>
            <person name="Scholz U."/>
            <person name="Mascher M."/>
            <person name="Fiebig A."/>
        </authorList>
    </citation>
    <scope>NUCLEOTIDE SEQUENCE [LARGE SCALE GENOMIC DNA]</scope>
</reference>
<evidence type="ECO:0000313" key="1">
    <source>
        <dbReference type="EnsemblPlants" id="AVESA.00010b.r2.1AG0064750.1.CDS.1"/>
    </source>
</evidence>